<feature type="transmembrane region" description="Helical" evidence="1">
    <location>
        <begin position="319"/>
        <end position="340"/>
    </location>
</feature>
<accession>A0A1H9AQP1</accession>
<name>A0A1H9AQP1_9HYPH</name>
<dbReference type="AlphaFoldDB" id="A0A1H9AQP1"/>
<dbReference type="RefSeq" id="WP_092494973.1">
    <property type="nucleotide sequence ID" value="NZ_FOFG01000001.1"/>
</dbReference>
<evidence type="ECO:0000313" key="3">
    <source>
        <dbReference type="Proteomes" id="UP000199647"/>
    </source>
</evidence>
<feature type="transmembrane region" description="Helical" evidence="1">
    <location>
        <begin position="153"/>
        <end position="181"/>
    </location>
</feature>
<feature type="transmembrane region" description="Helical" evidence="1">
    <location>
        <begin position="487"/>
        <end position="505"/>
    </location>
</feature>
<keyword evidence="3" id="KW-1185">Reference proteome</keyword>
<dbReference type="OrthoDB" id="7339241at2"/>
<feature type="transmembrane region" description="Helical" evidence="1">
    <location>
        <begin position="423"/>
        <end position="443"/>
    </location>
</feature>
<dbReference type="Proteomes" id="UP000199647">
    <property type="component" value="Unassembled WGS sequence"/>
</dbReference>
<gene>
    <name evidence="2" type="ORF">SAMN05216548_101499</name>
</gene>
<keyword evidence="1" id="KW-0812">Transmembrane</keyword>
<feature type="transmembrane region" description="Helical" evidence="1">
    <location>
        <begin position="346"/>
        <end position="372"/>
    </location>
</feature>
<feature type="transmembrane region" description="Helical" evidence="1">
    <location>
        <begin position="188"/>
        <end position="211"/>
    </location>
</feature>
<protein>
    <submittedName>
        <fullName evidence="2">ABC-2 type transport system permease protein</fullName>
    </submittedName>
</protein>
<dbReference type="STRING" id="1855383.SAMN05216548_101499"/>
<sequence>MSGRPGSLGWIARHEIRLSWRDWVGMMSAGGRRRTPRVILLLLIFAAFLHAVAFATVGRFGHLAPHADRATLVMITGSVFLSWCLVLSQALESVTRAFYARSDLDLILSSPLPARKIFAVRIGAISLSSGLVSMLLAGSFINVLAFTGGPHWLLAYPTVAALSALATSLAVIVCVVLFRLLGPRRTRFAAQVLAAVIGAGFVVGIQAVAIFSSGTFSRLALLQSPALLAHAPGEESLLWAPARAMLGDVPAFLETLAFGLAVLFATTALLAGELGKQAAATSGAAHPVARRSARRRPFRIASPAAALRRKEWTLLIRDPWLISQTLMQVIYLFPAALLLWRNYHDAGSLVVLAPVMVMAAGQLGGGLAWLAISGEDAPDLVASAPIGPRAVIRAKVEAVMGSIALIFAPLVLALAFASPYVALVSMAGVFIAAGAATVIQLWFRAQAKRSNFRRRQTSSRLATFAEAFSSLTWASAAALAAAGTWFALFPALLAVAILGGTRWLSPKT</sequence>
<evidence type="ECO:0000313" key="2">
    <source>
        <dbReference type="EMBL" id="SEP79096.1"/>
    </source>
</evidence>
<keyword evidence="1" id="KW-0472">Membrane</keyword>
<dbReference type="EMBL" id="FOFG01000001">
    <property type="protein sequence ID" value="SEP79096.1"/>
    <property type="molecule type" value="Genomic_DNA"/>
</dbReference>
<evidence type="ECO:0000256" key="1">
    <source>
        <dbReference type="SAM" id="Phobius"/>
    </source>
</evidence>
<feature type="transmembrane region" description="Helical" evidence="1">
    <location>
        <begin position="398"/>
        <end position="417"/>
    </location>
</feature>
<proteinExistence type="predicted"/>
<keyword evidence="1" id="KW-1133">Transmembrane helix</keyword>
<dbReference type="PROSITE" id="PS50096">
    <property type="entry name" value="IQ"/>
    <property type="match status" value="1"/>
</dbReference>
<reference evidence="2 3" key="1">
    <citation type="submission" date="2016-10" db="EMBL/GenBank/DDBJ databases">
        <authorList>
            <person name="de Groot N.N."/>
        </authorList>
    </citation>
    <scope>NUCLEOTIDE SEQUENCE [LARGE SCALE GENOMIC DNA]</scope>
    <source>
        <strain evidence="2 3">A52C2</strain>
    </source>
</reference>
<feature type="transmembrane region" description="Helical" evidence="1">
    <location>
        <begin position="251"/>
        <end position="271"/>
    </location>
</feature>
<organism evidence="2 3">
    <name type="scientific">Faunimonas pinastri</name>
    <dbReference type="NCBI Taxonomy" id="1855383"/>
    <lineage>
        <taxon>Bacteria</taxon>
        <taxon>Pseudomonadati</taxon>
        <taxon>Pseudomonadota</taxon>
        <taxon>Alphaproteobacteria</taxon>
        <taxon>Hyphomicrobiales</taxon>
        <taxon>Afifellaceae</taxon>
        <taxon>Faunimonas</taxon>
    </lineage>
</organism>
<feature type="transmembrane region" description="Helical" evidence="1">
    <location>
        <begin position="118"/>
        <end position="141"/>
    </location>
</feature>
<feature type="transmembrane region" description="Helical" evidence="1">
    <location>
        <begin position="71"/>
        <end position="91"/>
    </location>
</feature>